<feature type="region of interest" description="Disordered" evidence="5">
    <location>
        <begin position="1310"/>
        <end position="1349"/>
    </location>
</feature>
<keyword evidence="4" id="KW-0175">Coiled coil</keyword>
<sequence>MSSFLDHGLIRTAAVERVIAPIASHLCYLVLLCDSAEDAEHFSQLEGAAQAVAKATENMAAVTSRHTSETKDEVLLMETSSLLESVTVSGQHVLLAAQKLSIQPGLTEHREELIAATQNVFLGVVLLLDDDAKVRRVVASADEVLECLSQLGSSSDIRSLLKSFQVFSEALRLLNSLTVERADSLQDPRQSKQLFDSLDTLRRCLSMLHTAMCTTIKHPTSEQAREAKRYILDKVRNTVNDIIVTLKSECHSGSIGPCGYYIGRRNSLLQVLTGSSISCIKASGFDSLIRDLVFHCMVVANSSRCEFQQRVQSFEKTCTLLVQQIQMLDKALMMTVLYQVLDTFVIASSTVEELLNVTNQILVAESSTNLDLNFIQPLVEDLISSTDRIIQVASFISSVADDAKSLESVENSRVFLTRLRARVAPLSLELADNSAQTVQKLREVCQHWEEEMGQLQDALSDVVDVREFTSVAVDEMVNDRHGCDSAYREQSYEMFKELAGNLTCHMKMVVQSVRRHLERSDDPIYRNGLLVMLKPVQSSHTKVGESVRDMLVGSRLNVEVYRTFSDNVSMAIEHFKVLRKGLDGQQHPHLLSPLREGARQPEISQSCSPLRVSNDDLKIPAVSAEPKQIHKAHEFDLLPLLYEVVTVTKGKDVTALNRACTGVLELSNCYAQAAKEALAVVDAVDRQTLECFRAELVSLTPLLVQTAQETAMSSAMSTESVRKHSTLFSDLINNTRKVLLPVTGTWYHAVFNELRGSLPANATTVTQQLSKVMALSADVVQLLTASDLTSQSDGQETISVLHNKLNKAQNSTKYLVEFSTSMEGQVDQLDGLCILWGLSIQILLNSLDKILGTSTAMNHMSPQKQLSVLSENSLRIQEAARLTSLNCRSAYKSKQLSGYQDELKTLTEDYLKASEELDRLPNVMQLATSEFLQRHLLIKIRVLSGHLSKANKDYDSALQNIAAIAYFAAEHFRENNTEEAEQKFENAVQTLFENVKLATKKVEDCLNYVRDPHARSNLRSINDHLSFQISDIISRARLIVETHYICDTLSLDVQIQCWSAKAHYVVEEIRKQDGVHLEAKEYIKAGLQGRTLEDMRDGSTTIPSKVKDVEFPSDMAVCYSQKARQFTAQGSLHEILITSLLFPLQDGQESDSWDPKDNRIVQVTRKMADTICYMTQYLKKRGPILVMTTRGHFDDQSCVSNGGVFISVIANHCLDQQCTVELSLIVEQILTITNQLSIISSVNAVTPGCKSSDEILVKNAQNLLQTVLRGVHAAETACITGLKQPEPNSDGAEATALCFQWRKKLEIHRAQQTSSETDDLGLRKTSSHPVAPSLAPPVTVTNISSKHKK</sequence>
<dbReference type="GO" id="GO:0005912">
    <property type="term" value="C:adherens junction"/>
    <property type="evidence" value="ECO:0007669"/>
    <property type="project" value="TreeGrafter"/>
</dbReference>
<comment type="subcellular location">
    <subcellularLocation>
        <location evidence="1">Cytoplasm</location>
    </subcellularLocation>
</comment>
<evidence type="ECO:0000256" key="2">
    <source>
        <dbReference type="ARBA" id="ARBA00008376"/>
    </source>
</evidence>
<dbReference type="PANTHER" id="PTHR18914:SF30">
    <property type="entry name" value="VINCULIN_ALPHA-CATENIN FAMILY MEMBER 1"/>
    <property type="match status" value="1"/>
</dbReference>
<dbReference type="PANTHER" id="PTHR18914">
    <property type="entry name" value="ALPHA CATENIN"/>
    <property type="match status" value="1"/>
</dbReference>
<dbReference type="InParanoid" id="A0A3Q3E9S2"/>
<dbReference type="Proteomes" id="UP000261660">
    <property type="component" value="Unplaced"/>
</dbReference>
<dbReference type="Ensembl" id="ENSLBET00000004270.1">
    <property type="protein sequence ID" value="ENSLBEP00000004057.1"/>
    <property type="gene ID" value="ENSLBEG00000003107.1"/>
</dbReference>
<evidence type="ECO:0000313" key="6">
    <source>
        <dbReference type="Ensembl" id="ENSLBEP00000004057.1"/>
    </source>
</evidence>
<dbReference type="Gene3D" id="1.20.120.230">
    <property type="entry name" value="Alpha-catenin/vinculin-like"/>
    <property type="match status" value="3"/>
</dbReference>
<proteinExistence type="inferred from homology"/>
<feature type="coiled-coil region" evidence="4">
    <location>
        <begin position="431"/>
        <end position="458"/>
    </location>
</feature>
<comment type="similarity">
    <text evidence="2">Belongs to the vinculin/alpha-catenin family.</text>
</comment>
<dbReference type="GO" id="GO:0008013">
    <property type="term" value="F:beta-catenin binding"/>
    <property type="evidence" value="ECO:0007669"/>
    <property type="project" value="TreeGrafter"/>
</dbReference>
<dbReference type="SUPFAM" id="SSF47220">
    <property type="entry name" value="alpha-catenin/vinculin-like"/>
    <property type="match status" value="2"/>
</dbReference>
<evidence type="ECO:0000256" key="3">
    <source>
        <dbReference type="ARBA" id="ARBA00022490"/>
    </source>
</evidence>
<dbReference type="InterPro" id="IPR036723">
    <property type="entry name" value="Alpha-catenin/vinculin-like_sf"/>
</dbReference>
<dbReference type="GO" id="GO:0016342">
    <property type="term" value="C:catenin complex"/>
    <property type="evidence" value="ECO:0007669"/>
    <property type="project" value="TreeGrafter"/>
</dbReference>
<evidence type="ECO:0000313" key="7">
    <source>
        <dbReference type="Proteomes" id="UP000261660"/>
    </source>
</evidence>
<protein>
    <submittedName>
        <fullName evidence="6">Uncharacterized protein</fullName>
    </submittedName>
</protein>
<evidence type="ECO:0000256" key="4">
    <source>
        <dbReference type="SAM" id="Coils"/>
    </source>
</evidence>
<name>A0A3Q3E9S2_9LABR</name>
<feature type="compositionally biased region" description="Polar residues" evidence="5">
    <location>
        <begin position="1339"/>
        <end position="1349"/>
    </location>
</feature>
<dbReference type="GO" id="GO:0098609">
    <property type="term" value="P:cell-cell adhesion"/>
    <property type="evidence" value="ECO:0007669"/>
    <property type="project" value="TreeGrafter"/>
</dbReference>
<dbReference type="InterPro" id="IPR006077">
    <property type="entry name" value="Vinculin/catenin"/>
</dbReference>
<evidence type="ECO:0000256" key="1">
    <source>
        <dbReference type="ARBA" id="ARBA00004496"/>
    </source>
</evidence>
<dbReference type="Pfam" id="PF01044">
    <property type="entry name" value="Vinculin"/>
    <property type="match status" value="2"/>
</dbReference>
<accession>A0A3Q3E9S2</accession>
<dbReference type="GO" id="GO:0005737">
    <property type="term" value="C:cytoplasm"/>
    <property type="evidence" value="ECO:0007669"/>
    <property type="project" value="UniProtKB-SubCell"/>
</dbReference>
<dbReference type="Gene3D" id="1.20.120.810">
    <property type="entry name" value="Vinculin, Vh2 four-helix bundle"/>
    <property type="match status" value="1"/>
</dbReference>
<dbReference type="GO" id="GO:0051015">
    <property type="term" value="F:actin filament binding"/>
    <property type="evidence" value="ECO:0007669"/>
    <property type="project" value="InterPro"/>
</dbReference>
<keyword evidence="7" id="KW-1185">Reference proteome</keyword>
<dbReference type="GeneTree" id="ENSGT01030000234543"/>
<keyword evidence="3" id="KW-0963">Cytoplasm</keyword>
<dbReference type="GO" id="GO:0016477">
    <property type="term" value="P:cell migration"/>
    <property type="evidence" value="ECO:0007669"/>
    <property type="project" value="TreeGrafter"/>
</dbReference>
<evidence type="ECO:0000256" key="5">
    <source>
        <dbReference type="SAM" id="MobiDB-lite"/>
    </source>
</evidence>
<reference evidence="6" key="2">
    <citation type="submission" date="2025-09" db="UniProtKB">
        <authorList>
            <consortium name="Ensembl"/>
        </authorList>
    </citation>
    <scope>IDENTIFICATION</scope>
</reference>
<organism evidence="6 7">
    <name type="scientific">Labrus bergylta</name>
    <name type="common">ballan wrasse</name>
    <dbReference type="NCBI Taxonomy" id="56723"/>
    <lineage>
        <taxon>Eukaryota</taxon>
        <taxon>Metazoa</taxon>
        <taxon>Chordata</taxon>
        <taxon>Craniata</taxon>
        <taxon>Vertebrata</taxon>
        <taxon>Euteleostomi</taxon>
        <taxon>Actinopterygii</taxon>
        <taxon>Neopterygii</taxon>
        <taxon>Teleostei</taxon>
        <taxon>Neoteleostei</taxon>
        <taxon>Acanthomorphata</taxon>
        <taxon>Eupercaria</taxon>
        <taxon>Labriformes</taxon>
        <taxon>Labridae</taxon>
        <taxon>Labrus</taxon>
    </lineage>
</organism>
<reference evidence="6" key="1">
    <citation type="submission" date="2025-08" db="UniProtKB">
        <authorList>
            <consortium name="Ensembl"/>
        </authorList>
    </citation>
    <scope>IDENTIFICATION</scope>
</reference>
<dbReference type="STRING" id="56723.ENSLBEP00000004057"/>